<evidence type="ECO:0000259" key="1">
    <source>
        <dbReference type="PROSITE" id="PS50192"/>
    </source>
</evidence>
<proteinExistence type="predicted"/>
<dbReference type="EMBL" id="CP002382">
    <property type="protein sequence ID" value="AEP09373.1"/>
    <property type="molecule type" value="Genomic_DNA"/>
</dbReference>
<gene>
    <name evidence="2" type="ordered locus">MICA_1044</name>
</gene>
<dbReference type="OrthoDB" id="8320983at2"/>
<evidence type="ECO:0000313" key="2">
    <source>
        <dbReference type="EMBL" id="AEP09373.1"/>
    </source>
</evidence>
<protein>
    <submittedName>
        <fullName evidence="2">Methyl-accepting chemotaxis protein</fullName>
    </submittedName>
</protein>
<sequence length="98" mass="10302">MNSIVGISSTIRNIDEISTTVAAAVEEQSAATQQISRNVQEVSTATNEVNKNINGVSDAASRTGDAANTVSRVSLDMAQETLKLKETVDSFLMAVKSA</sequence>
<organism evidence="2 3">
    <name type="scientific">Micavibrio aeruginosavorus (strain ARL-13)</name>
    <dbReference type="NCBI Taxonomy" id="856793"/>
    <lineage>
        <taxon>Bacteria</taxon>
        <taxon>Pseudomonadati</taxon>
        <taxon>Bdellovibrionota</taxon>
        <taxon>Bdellovibrionia</taxon>
        <taxon>Bdellovibrionales</taxon>
        <taxon>Pseudobdellovibrionaceae</taxon>
        <taxon>Micavibrio</taxon>
    </lineage>
</organism>
<dbReference type="eggNOG" id="COG0840">
    <property type="taxonomic scope" value="Bacteria"/>
</dbReference>
<feature type="domain" description="T-SNARE coiled-coil homology" evidence="1">
    <location>
        <begin position="1"/>
        <end position="56"/>
    </location>
</feature>
<dbReference type="HOGENOM" id="CLU_2330564_0_0_5"/>
<keyword evidence="3" id="KW-1185">Reference proteome</keyword>
<dbReference type="PROSITE" id="PS50192">
    <property type="entry name" value="T_SNARE"/>
    <property type="match status" value="1"/>
</dbReference>
<reference evidence="2 3" key="1">
    <citation type="journal article" date="2011" name="BMC Genomics">
        <title>Genomic insights into an obligate epibiotic bacterial predator: Micavibrio aeruginosavorus ARL-13.</title>
        <authorList>
            <person name="Wang Z."/>
            <person name="Kadouri D."/>
            <person name="Wu M."/>
        </authorList>
    </citation>
    <scope>NUCLEOTIDE SEQUENCE [LARGE SCALE GENOMIC DNA]</scope>
    <source>
        <strain evidence="2 3">ARL-13</strain>
    </source>
</reference>
<dbReference type="Proteomes" id="UP000009286">
    <property type="component" value="Chromosome"/>
</dbReference>
<dbReference type="STRING" id="856793.MICA_1044"/>
<dbReference type="AlphaFoldDB" id="G2KN40"/>
<dbReference type="InterPro" id="IPR000727">
    <property type="entry name" value="T_SNARE_dom"/>
</dbReference>
<evidence type="ECO:0000313" key="3">
    <source>
        <dbReference type="Proteomes" id="UP000009286"/>
    </source>
</evidence>
<dbReference type="Gene3D" id="1.10.287.950">
    <property type="entry name" value="Methyl-accepting chemotaxis protein"/>
    <property type="match status" value="1"/>
</dbReference>
<dbReference type="SUPFAM" id="SSF58104">
    <property type="entry name" value="Methyl-accepting chemotaxis protein (MCP) signaling domain"/>
    <property type="match status" value="1"/>
</dbReference>
<dbReference type="KEGG" id="mai:MICA_1044"/>
<dbReference type="RefSeq" id="WP_014102596.1">
    <property type="nucleotide sequence ID" value="NC_016026.1"/>
</dbReference>
<name>G2KN40_MICAA</name>
<accession>G2KN40</accession>